<sequence length="349" mass="35941">MPTVDAVDLRGWAAAVLEAAGLPAAHAATVADTLSYAEQRGLASHGYTRLSVYLDRIEAGGINRAARPEVVADRGAMAVIDGDDACGATSAVFAVTEAVERARRHGIGCTAVRRGNHYGAAGYYTDLIREAGMIGISVCNTDAVMSAPGGTRPVLGSNPLAISLPLQGEAGPRMDMATTQVSLGRLVVAAQMGEPIPKGWAVDVHGNPTEDPHQGLEGGLVPTGGPKGYALAFMIDALVALGGATISRNVAPLYGDPSAAQGLGFVFIAIDVPDPQQYRAAISSLVSAVRTSGPTVDGQPVVMYPGEPELHAWRRSDGSHELSPSLWTALQAIGRRHGIALVPSSASAL</sequence>
<dbReference type="AlphaFoldDB" id="A0A4R5DG78"/>
<dbReference type="InterPro" id="IPR003767">
    <property type="entry name" value="Malate/L-lactate_DH-like"/>
</dbReference>
<dbReference type="RefSeq" id="WP_131895388.1">
    <property type="nucleotide sequence ID" value="NZ_SMKZ01000017.1"/>
</dbReference>
<dbReference type="Gene3D" id="3.30.1370.60">
    <property type="entry name" value="Hypothetical oxidoreductase yiak, domain 2"/>
    <property type="match status" value="1"/>
</dbReference>
<evidence type="ECO:0000256" key="2">
    <source>
        <dbReference type="ARBA" id="ARBA00023002"/>
    </source>
</evidence>
<dbReference type="EMBL" id="SMKZ01000017">
    <property type="protein sequence ID" value="TDE09695.1"/>
    <property type="molecule type" value="Genomic_DNA"/>
</dbReference>
<name>A0A4R5DG78_9ACTN</name>
<dbReference type="PANTHER" id="PTHR11091:SF0">
    <property type="entry name" value="MALATE DEHYDROGENASE"/>
    <property type="match status" value="1"/>
</dbReference>
<accession>A0A4R5DG78</accession>
<dbReference type="SUPFAM" id="SSF89733">
    <property type="entry name" value="L-sulfolactate dehydrogenase-like"/>
    <property type="match status" value="1"/>
</dbReference>
<dbReference type="OrthoDB" id="924592at2"/>
<comment type="similarity">
    <text evidence="1">Belongs to the LDH2/MDH2 oxidoreductase family.</text>
</comment>
<dbReference type="InParanoid" id="A0A4R5DG78"/>
<organism evidence="3 4">
    <name type="scientific">Jiangella asiatica</name>
    <dbReference type="NCBI Taxonomy" id="2530372"/>
    <lineage>
        <taxon>Bacteria</taxon>
        <taxon>Bacillati</taxon>
        <taxon>Actinomycetota</taxon>
        <taxon>Actinomycetes</taxon>
        <taxon>Jiangellales</taxon>
        <taxon>Jiangellaceae</taxon>
        <taxon>Jiangella</taxon>
    </lineage>
</organism>
<dbReference type="Pfam" id="PF02615">
    <property type="entry name" value="Ldh_2"/>
    <property type="match status" value="1"/>
</dbReference>
<dbReference type="InterPro" id="IPR043144">
    <property type="entry name" value="Mal/L-sulf/L-lact_DH-like_ah"/>
</dbReference>
<dbReference type="InterPro" id="IPR036111">
    <property type="entry name" value="Mal/L-sulfo/L-lacto_DH-like_sf"/>
</dbReference>
<gene>
    <name evidence="3" type="ORF">E1269_13805</name>
</gene>
<evidence type="ECO:0000256" key="1">
    <source>
        <dbReference type="ARBA" id="ARBA00006056"/>
    </source>
</evidence>
<comment type="caution">
    <text evidence="3">The sequence shown here is derived from an EMBL/GenBank/DDBJ whole genome shotgun (WGS) entry which is preliminary data.</text>
</comment>
<keyword evidence="2" id="KW-0560">Oxidoreductase</keyword>
<dbReference type="Gene3D" id="1.10.1530.10">
    <property type="match status" value="1"/>
</dbReference>
<keyword evidence="4" id="KW-1185">Reference proteome</keyword>
<dbReference type="InterPro" id="IPR043143">
    <property type="entry name" value="Mal/L-sulf/L-lact_DH-like_NADP"/>
</dbReference>
<evidence type="ECO:0000313" key="3">
    <source>
        <dbReference type="EMBL" id="TDE09695.1"/>
    </source>
</evidence>
<dbReference type="PANTHER" id="PTHR11091">
    <property type="entry name" value="OXIDOREDUCTASE-RELATED"/>
    <property type="match status" value="1"/>
</dbReference>
<proteinExistence type="inferred from homology"/>
<dbReference type="Proteomes" id="UP000294739">
    <property type="component" value="Unassembled WGS sequence"/>
</dbReference>
<protein>
    <submittedName>
        <fullName evidence="3">Ldh family oxidoreductase</fullName>
    </submittedName>
</protein>
<evidence type="ECO:0000313" key="4">
    <source>
        <dbReference type="Proteomes" id="UP000294739"/>
    </source>
</evidence>
<dbReference type="GO" id="GO:0016491">
    <property type="term" value="F:oxidoreductase activity"/>
    <property type="evidence" value="ECO:0007669"/>
    <property type="project" value="UniProtKB-KW"/>
</dbReference>
<reference evidence="3 4" key="1">
    <citation type="submission" date="2019-03" db="EMBL/GenBank/DDBJ databases">
        <title>Draft genome sequences of novel Actinobacteria.</title>
        <authorList>
            <person name="Sahin N."/>
            <person name="Ay H."/>
            <person name="Saygin H."/>
        </authorList>
    </citation>
    <scope>NUCLEOTIDE SEQUENCE [LARGE SCALE GENOMIC DNA]</scope>
    <source>
        <strain evidence="3 4">5K138</strain>
    </source>
</reference>